<proteinExistence type="predicted"/>
<dbReference type="InterPro" id="IPR036388">
    <property type="entry name" value="WH-like_DNA-bd_sf"/>
</dbReference>
<dbReference type="OrthoDB" id="9792527at2"/>
<evidence type="ECO:0000256" key="1">
    <source>
        <dbReference type="ARBA" id="ARBA00023015"/>
    </source>
</evidence>
<evidence type="ECO:0000256" key="2">
    <source>
        <dbReference type="ARBA" id="ARBA00023125"/>
    </source>
</evidence>
<sequence>MDKIVDIAPFAYAFSLIDGKWKMHILFWLWKREVLRYGELKRLLGSVTHKMLSKQLKELEADGLVVRCEYPQVPPKVEYSLSERGLSLMPVLQSLCDWGTRHMNDAVAVDSSCGRGDSGSR</sequence>
<dbReference type="Proteomes" id="UP000267368">
    <property type="component" value="Unassembled WGS sequence"/>
</dbReference>
<keyword evidence="1" id="KW-0805">Transcription regulation</keyword>
<dbReference type="PROSITE" id="PS51118">
    <property type="entry name" value="HTH_HXLR"/>
    <property type="match status" value="1"/>
</dbReference>
<dbReference type="RefSeq" id="WP_123198499.1">
    <property type="nucleotide sequence ID" value="NZ_QICB01000006.1"/>
</dbReference>
<evidence type="ECO:0000256" key="3">
    <source>
        <dbReference type="ARBA" id="ARBA00023163"/>
    </source>
</evidence>
<comment type="caution">
    <text evidence="5">The sequence shown here is derived from an EMBL/GenBank/DDBJ whole genome shotgun (WGS) entry which is preliminary data.</text>
</comment>
<dbReference type="Gene3D" id="1.10.10.10">
    <property type="entry name" value="Winged helix-like DNA-binding domain superfamily/Winged helix DNA-binding domain"/>
    <property type="match status" value="1"/>
</dbReference>
<keyword evidence="3" id="KW-0804">Transcription</keyword>
<name>A0A3N0AFQ0_9ACTN</name>
<feature type="domain" description="HTH hxlR-type" evidence="4">
    <location>
        <begin position="8"/>
        <end position="107"/>
    </location>
</feature>
<dbReference type="SUPFAM" id="SSF46785">
    <property type="entry name" value="Winged helix' DNA-binding domain"/>
    <property type="match status" value="1"/>
</dbReference>
<keyword evidence="6" id="KW-1185">Reference proteome</keyword>
<dbReference type="InterPro" id="IPR036390">
    <property type="entry name" value="WH_DNA-bd_sf"/>
</dbReference>
<dbReference type="Pfam" id="PF01638">
    <property type="entry name" value="HxlR"/>
    <property type="match status" value="1"/>
</dbReference>
<dbReference type="PANTHER" id="PTHR33204:SF29">
    <property type="entry name" value="TRANSCRIPTIONAL REGULATOR"/>
    <property type="match status" value="1"/>
</dbReference>
<dbReference type="EMBL" id="QICB01000006">
    <property type="protein sequence ID" value="RNL19147.1"/>
    <property type="molecule type" value="Genomic_DNA"/>
</dbReference>
<protein>
    <recommendedName>
        <fullName evidence="4">HTH hxlR-type domain-containing protein</fullName>
    </recommendedName>
</protein>
<accession>A0A3N0AFQ0</accession>
<evidence type="ECO:0000259" key="4">
    <source>
        <dbReference type="PROSITE" id="PS51118"/>
    </source>
</evidence>
<organism evidence="5 6">
    <name type="scientific">Slackia faecicanis</name>
    <dbReference type="NCBI Taxonomy" id="255723"/>
    <lineage>
        <taxon>Bacteria</taxon>
        <taxon>Bacillati</taxon>
        <taxon>Actinomycetota</taxon>
        <taxon>Coriobacteriia</taxon>
        <taxon>Eggerthellales</taxon>
        <taxon>Eggerthellaceae</taxon>
        <taxon>Slackia</taxon>
    </lineage>
</organism>
<keyword evidence="2" id="KW-0238">DNA-binding</keyword>
<dbReference type="PANTHER" id="PTHR33204">
    <property type="entry name" value="TRANSCRIPTIONAL REGULATOR, MARR FAMILY"/>
    <property type="match status" value="1"/>
</dbReference>
<evidence type="ECO:0000313" key="5">
    <source>
        <dbReference type="EMBL" id="RNL19147.1"/>
    </source>
</evidence>
<reference evidence="6" key="1">
    <citation type="submission" date="2018-05" db="EMBL/GenBank/DDBJ databases">
        <title>Genome Sequencing of selected type strains of the family Eggerthellaceae.</title>
        <authorList>
            <person name="Danylec N."/>
            <person name="Stoll D.A."/>
            <person name="Doetsch A."/>
            <person name="Huch M."/>
        </authorList>
    </citation>
    <scope>NUCLEOTIDE SEQUENCE [LARGE SCALE GENOMIC DNA]</scope>
    <source>
        <strain evidence="6">DSM 17537</strain>
    </source>
</reference>
<dbReference type="InterPro" id="IPR002577">
    <property type="entry name" value="HTH_HxlR"/>
</dbReference>
<dbReference type="AlphaFoldDB" id="A0A3N0AFQ0"/>
<evidence type="ECO:0000313" key="6">
    <source>
        <dbReference type="Proteomes" id="UP000267368"/>
    </source>
</evidence>
<dbReference type="GO" id="GO:0003677">
    <property type="term" value="F:DNA binding"/>
    <property type="evidence" value="ECO:0007669"/>
    <property type="project" value="UniProtKB-KW"/>
</dbReference>
<gene>
    <name evidence="5" type="ORF">DMP07_07315</name>
</gene>